<evidence type="ECO:0000313" key="2">
    <source>
        <dbReference type="EMBL" id="KAL3760836.1"/>
    </source>
</evidence>
<accession>A0ABD3MFW0</accession>
<sequence length="129" mass="15080">MLSATEFNANLPNSIATIVVSIELCDRYNNNLQNHSVPAKDMLYSTNEAQLAAMVENAKSSSWQENLRNASDAQQRFMLPGRDIDNDVDTPEYVKRIDERSQEILREDTERRERERQEESDPSRTRFWR</sequence>
<feature type="compositionally biased region" description="Basic and acidic residues" evidence="1">
    <location>
        <begin position="92"/>
        <end position="129"/>
    </location>
</feature>
<dbReference type="EMBL" id="JALLBG020000171">
    <property type="protein sequence ID" value="KAL3760836.1"/>
    <property type="molecule type" value="Genomic_DNA"/>
</dbReference>
<gene>
    <name evidence="2" type="ORF">ACHAWU_007902</name>
</gene>
<keyword evidence="3" id="KW-1185">Reference proteome</keyword>
<evidence type="ECO:0000313" key="3">
    <source>
        <dbReference type="Proteomes" id="UP001530293"/>
    </source>
</evidence>
<dbReference type="Proteomes" id="UP001530293">
    <property type="component" value="Unassembled WGS sequence"/>
</dbReference>
<name>A0ABD3MFW0_9STRA</name>
<protein>
    <submittedName>
        <fullName evidence="2">Uncharacterized protein</fullName>
    </submittedName>
</protein>
<evidence type="ECO:0000256" key="1">
    <source>
        <dbReference type="SAM" id="MobiDB-lite"/>
    </source>
</evidence>
<proteinExistence type="predicted"/>
<comment type="caution">
    <text evidence="2">The sequence shown here is derived from an EMBL/GenBank/DDBJ whole genome shotgun (WGS) entry which is preliminary data.</text>
</comment>
<reference evidence="2 3" key="1">
    <citation type="submission" date="2024-10" db="EMBL/GenBank/DDBJ databases">
        <title>Updated reference genomes for cyclostephanoid diatoms.</title>
        <authorList>
            <person name="Roberts W.R."/>
            <person name="Alverson A.J."/>
        </authorList>
    </citation>
    <scope>NUCLEOTIDE SEQUENCE [LARGE SCALE GENOMIC DNA]</scope>
    <source>
        <strain evidence="2 3">AJA232-27</strain>
    </source>
</reference>
<feature type="region of interest" description="Disordered" evidence="1">
    <location>
        <begin position="80"/>
        <end position="129"/>
    </location>
</feature>
<organism evidence="2 3">
    <name type="scientific">Discostella pseudostelligera</name>
    <dbReference type="NCBI Taxonomy" id="259834"/>
    <lineage>
        <taxon>Eukaryota</taxon>
        <taxon>Sar</taxon>
        <taxon>Stramenopiles</taxon>
        <taxon>Ochrophyta</taxon>
        <taxon>Bacillariophyta</taxon>
        <taxon>Coscinodiscophyceae</taxon>
        <taxon>Thalassiosirophycidae</taxon>
        <taxon>Stephanodiscales</taxon>
        <taxon>Stephanodiscaceae</taxon>
        <taxon>Discostella</taxon>
    </lineage>
</organism>
<dbReference type="AlphaFoldDB" id="A0ABD3MFW0"/>